<comment type="caution">
    <text evidence="13">The sequence shown here is derived from an EMBL/GenBank/DDBJ whole genome shotgun (WGS) entry which is preliminary data.</text>
</comment>
<evidence type="ECO:0000313" key="13">
    <source>
        <dbReference type="EMBL" id="MET2831183.1"/>
    </source>
</evidence>
<dbReference type="InterPro" id="IPR039261">
    <property type="entry name" value="FNR_nucleotide-bd"/>
</dbReference>
<dbReference type="Proteomes" id="UP001548832">
    <property type="component" value="Unassembled WGS sequence"/>
</dbReference>
<dbReference type="Pfam" id="PF00111">
    <property type="entry name" value="Fer2"/>
    <property type="match status" value="1"/>
</dbReference>
<evidence type="ECO:0000313" key="14">
    <source>
        <dbReference type="Proteomes" id="UP001548832"/>
    </source>
</evidence>
<dbReference type="InterPro" id="IPR001709">
    <property type="entry name" value="Flavoprot_Pyr_Nucl_cyt_Rdtase"/>
</dbReference>
<feature type="domain" description="2Fe-2S ferredoxin-type" evidence="11">
    <location>
        <begin position="276"/>
        <end position="360"/>
    </location>
</feature>
<dbReference type="InterPro" id="IPR036010">
    <property type="entry name" value="2Fe-2S_ferredoxin-like_sf"/>
</dbReference>
<dbReference type="InterPro" id="IPR001041">
    <property type="entry name" value="2Fe-2S_ferredoxin-type"/>
</dbReference>
<dbReference type="EMBL" id="JBEWSZ010000003">
    <property type="protein sequence ID" value="MET2831183.1"/>
    <property type="molecule type" value="Genomic_DNA"/>
</dbReference>
<gene>
    <name evidence="13" type="ORF">ABVQ20_29875</name>
</gene>
<keyword evidence="14" id="KW-1185">Reference proteome</keyword>
<keyword evidence="8" id="KW-0411">Iron-sulfur</keyword>
<evidence type="ECO:0000256" key="4">
    <source>
        <dbReference type="ARBA" id="ARBA00022723"/>
    </source>
</evidence>
<keyword evidence="2" id="KW-0285">Flavoprotein</keyword>
<dbReference type="Gene3D" id="3.40.50.80">
    <property type="entry name" value="Nucleotide-binding domain of ferredoxin-NADP reductase (FNR) module"/>
    <property type="match status" value="1"/>
</dbReference>
<dbReference type="InterPro" id="IPR008333">
    <property type="entry name" value="Cbr1-like_FAD-bd_dom"/>
</dbReference>
<evidence type="ECO:0000256" key="2">
    <source>
        <dbReference type="ARBA" id="ARBA00022630"/>
    </source>
</evidence>
<evidence type="ECO:0000256" key="3">
    <source>
        <dbReference type="ARBA" id="ARBA00022714"/>
    </source>
</evidence>
<comment type="cofactor">
    <cofactor evidence="1">
        <name>FAD</name>
        <dbReference type="ChEBI" id="CHEBI:57692"/>
    </cofactor>
</comment>
<evidence type="ECO:0000256" key="9">
    <source>
        <dbReference type="ARBA" id="ARBA00034078"/>
    </source>
</evidence>
<proteinExistence type="inferred from homology"/>
<keyword evidence="5" id="KW-0274">FAD</keyword>
<dbReference type="InterPro" id="IPR001433">
    <property type="entry name" value="OxRdtase_FAD/NAD-bd"/>
</dbReference>
<dbReference type="InterPro" id="IPR050415">
    <property type="entry name" value="MRET"/>
</dbReference>
<keyword evidence="3" id="KW-0001">2Fe-2S</keyword>
<dbReference type="PANTHER" id="PTHR47354:SF6">
    <property type="entry name" value="NADH OXIDOREDUCTASE HCR"/>
    <property type="match status" value="1"/>
</dbReference>
<feature type="domain" description="FAD-binding FR-type" evidence="12">
    <location>
        <begin position="21"/>
        <end position="124"/>
    </location>
</feature>
<organism evidence="13 14">
    <name type="scientific">Mesorhizobium shangrilense</name>
    <dbReference type="NCBI Taxonomy" id="460060"/>
    <lineage>
        <taxon>Bacteria</taxon>
        <taxon>Pseudomonadati</taxon>
        <taxon>Pseudomonadota</taxon>
        <taxon>Alphaproteobacteria</taxon>
        <taxon>Hyphomicrobiales</taxon>
        <taxon>Phyllobacteriaceae</taxon>
        <taxon>Mesorhizobium</taxon>
    </lineage>
</organism>
<evidence type="ECO:0000256" key="10">
    <source>
        <dbReference type="ARBA" id="ARBA00061434"/>
    </source>
</evidence>
<dbReference type="CDD" id="cd06215">
    <property type="entry name" value="FNR_iron_sulfur_binding_1"/>
    <property type="match status" value="1"/>
</dbReference>
<evidence type="ECO:0000256" key="6">
    <source>
        <dbReference type="ARBA" id="ARBA00023002"/>
    </source>
</evidence>
<dbReference type="CDD" id="cd00207">
    <property type="entry name" value="fer2"/>
    <property type="match status" value="1"/>
</dbReference>
<protein>
    <submittedName>
        <fullName evidence="13">Hybrid-cluster NAD(P)-dependent oxidoreductase</fullName>
    </submittedName>
</protein>
<evidence type="ECO:0000259" key="12">
    <source>
        <dbReference type="PROSITE" id="PS51384"/>
    </source>
</evidence>
<reference evidence="13 14" key="1">
    <citation type="submission" date="2024-06" db="EMBL/GenBank/DDBJ databases">
        <authorList>
            <person name="Kim D.-U."/>
        </authorList>
    </citation>
    <scope>NUCLEOTIDE SEQUENCE [LARGE SCALE GENOMIC DNA]</scope>
    <source>
        <strain evidence="13 14">KACC15460</strain>
    </source>
</reference>
<dbReference type="PROSITE" id="PS51384">
    <property type="entry name" value="FAD_FR"/>
    <property type="match status" value="1"/>
</dbReference>
<dbReference type="Pfam" id="PF00970">
    <property type="entry name" value="FAD_binding_6"/>
    <property type="match status" value="1"/>
</dbReference>
<accession>A0ABV2DMD9</accession>
<dbReference type="PROSITE" id="PS51085">
    <property type="entry name" value="2FE2S_FER_2"/>
    <property type="match status" value="1"/>
</dbReference>
<dbReference type="PRINTS" id="PR00410">
    <property type="entry name" value="PHEHYDRXLASE"/>
</dbReference>
<dbReference type="Pfam" id="PF00175">
    <property type="entry name" value="NAD_binding_1"/>
    <property type="match status" value="1"/>
</dbReference>
<evidence type="ECO:0000259" key="11">
    <source>
        <dbReference type="PROSITE" id="PS51085"/>
    </source>
</evidence>
<dbReference type="InterPro" id="IPR012675">
    <property type="entry name" value="Beta-grasp_dom_sf"/>
</dbReference>
<keyword evidence="7" id="KW-0408">Iron</keyword>
<dbReference type="InterPro" id="IPR017938">
    <property type="entry name" value="Riboflavin_synthase-like_b-brl"/>
</dbReference>
<evidence type="ECO:0000256" key="1">
    <source>
        <dbReference type="ARBA" id="ARBA00001974"/>
    </source>
</evidence>
<keyword evidence="4" id="KW-0479">Metal-binding</keyword>
<dbReference type="SUPFAM" id="SSF63380">
    <property type="entry name" value="Riboflavin synthase domain-like"/>
    <property type="match status" value="1"/>
</dbReference>
<comment type="similarity">
    <text evidence="10">In the N-terminal section; belongs to the FAD-binding oxidoreductase type 6 family.</text>
</comment>
<dbReference type="Gene3D" id="2.40.30.10">
    <property type="entry name" value="Translation factors"/>
    <property type="match status" value="1"/>
</dbReference>
<name>A0ABV2DMD9_9HYPH</name>
<comment type="cofactor">
    <cofactor evidence="9">
        <name>[2Fe-2S] cluster</name>
        <dbReference type="ChEBI" id="CHEBI:190135"/>
    </cofactor>
</comment>
<sequence>MATNLLTRATGSTAGQIWNPDTDDTLLCVDVHDETHDVKSFTFVSPERKSFAFSAGQYFMFELGIDGEDDGRCYSVSSSPLRPGAITTTVKRVTGGKVSNWLHDNLKPNMRVRASGPLGKFTRPTAKKFLFISGGSGITPVMSMAREMADTAQPVDVVFLHAGRSPRDLIFRNELANLAERLKGFRLHLLPENIASERSWSGISGRISKEFLSLAMPDIADRTVMCCGPAPFMMAARAIAAELGVATSNYHEESFDRAEIQDAPSPGGDAVKAKSFKVQFSKQGKTIVAGADQTVLSCAKKSGVRLPSSCANGICGTCKSKLVSGSVDMNHEGGIRQREIDAGFFLPCCSKPLSDLVIER</sequence>
<dbReference type="InterPro" id="IPR006058">
    <property type="entry name" value="2Fe2S_fd_BS"/>
</dbReference>
<evidence type="ECO:0000256" key="7">
    <source>
        <dbReference type="ARBA" id="ARBA00023004"/>
    </source>
</evidence>
<dbReference type="RefSeq" id="WP_354463295.1">
    <property type="nucleotide sequence ID" value="NZ_JBEWSZ010000003.1"/>
</dbReference>
<dbReference type="PANTHER" id="PTHR47354">
    <property type="entry name" value="NADH OXIDOREDUCTASE HCR"/>
    <property type="match status" value="1"/>
</dbReference>
<evidence type="ECO:0000256" key="8">
    <source>
        <dbReference type="ARBA" id="ARBA00023014"/>
    </source>
</evidence>
<dbReference type="PRINTS" id="PR00371">
    <property type="entry name" value="FPNCR"/>
</dbReference>
<dbReference type="SUPFAM" id="SSF52343">
    <property type="entry name" value="Ferredoxin reductase-like, C-terminal NADP-linked domain"/>
    <property type="match status" value="1"/>
</dbReference>
<dbReference type="Gene3D" id="3.10.20.30">
    <property type="match status" value="1"/>
</dbReference>
<dbReference type="SUPFAM" id="SSF54292">
    <property type="entry name" value="2Fe-2S ferredoxin-like"/>
    <property type="match status" value="1"/>
</dbReference>
<dbReference type="PROSITE" id="PS00197">
    <property type="entry name" value="2FE2S_FER_1"/>
    <property type="match status" value="1"/>
</dbReference>
<evidence type="ECO:0000256" key="5">
    <source>
        <dbReference type="ARBA" id="ARBA00022827"/>
    </source>
</evidence>
<keyword evidence="6" id="KW-0560">Oxidoreductase</keyword>
<dbReference type="InterPro" id="IPR017927">
    <property type="entry name" value="FAD-bd_FR_type"/>
</dbReference>